<evidence type="ECO:0000313" key="3">
    <source>
        <dbReference type="Proteomes" id="UP000478546"/>
    </source>
</evidence>
<evidence type="ECO:0008006" key="4">
    <source>
        <dbReference type="Google" id="ProtNLM"/>
    </source>
</evidence>
<feature type="chain" id="PRO_5025609168" description="DUF1735 domain-containing protein" evidence="1">
    <location>
        <begin position="20"/>
        <end position="175"/>
    </location>
</feature>
<dbReference type="AlphaFoldDB" id="A0A6B2GZR6"/>
<comment type="caution">
    <text evidence="2">The sequence shown here is derived from an EMBL/GenBank/DDBJ whole genome shotgun (WGS) entry which is preliminary data.</text>
</comment>
<feature type="signal peptide" evidence="1">
    <location>
        <begin position="1"/>
        <end position="19"/>
    </location>
</feature>
<dbReference type="PROSITE" id="PS51257">
    <property type="entry name" value="PROKAR_LIPOPROTEIN"/>
    <property type="match status" value="1"/>
</dbReference>
<keyword evidence="3" id="KW-1185">Reference proteome</keyword>
<name>A0A6B2GZR6_9BACT</name>
<evidence type="ECO:0000256" key="1">
    <source>
        <dbReference type="SAM" id="SignalP"/>
    </source>
</evidence>
<sequence>MKRILFVFAVLLTFATVVACDTIDDLLTFYINEEATIVVESNFPIGLVAFDPVTVPTNSEATFKNNKTRAELVKDVTLDKLTLTIPESEGADFDFLKSIEIYIEADGLDEVRVAYLEEVPMDVKTLNMRLTNAKLDEYLKKDSYTIRTSAVLRNTVVKDVSINAAMRFKVTADPI</sequence>
<keyword evidence="1" id="KW-0732">Signal</keyword>
<reference evidence="2 3" key="1">
    <citation type="submission" date="2020-01" db="EMBL/GenBank/DDBJ databases">
        <authorList>
            <person name="Kim M.K."/>
        </authorList>
    </citation>
    <scope>NUCLEOTIDE SEQUENCE [LARGE SCALE GENOMIC DNA]</scope>
    <source>
        <strain evidence="2 3">BT213</strain>
    </source>
</reference>
<organism evidence="2 3">
    <name type="scientific">Pontibacter fetidus</name>
    <dbReference type="NCBI Taxonomy" id="2700082"/>
    <lineage>
        <taxon>Bacteria</taxon>
        <taxon>Pseudomonadati</taxon>
        <taxon>Bacteroidota</taxon>
        <taxon>Cytophagia</taxon>
        <taxon>Cytophagales</taxon>
        <taxon>Hymenobacteraceae</taxon>
        <taxon>Pontibacter</taxon>
    </lineage>
</organism>
<protein>
    <recommendedName>
        <fullName evidence="4">DUF1735 domain-containing protein</fullName>
    </recommendedName>
</protein>
<evidence type="ECO:0000313" key="2">
    <source>
        <dbReference type="EMBL" id="NDK56489.1"/>
    </source>
</evidence>
<dbReference type="Proteomes" id="UP000478546">
    <property type="component" value="Unassembled WGS sequence"/>
</dbReference>
<accession>A0A6B2GZR6</accession>
<gene>
    <name evidence="2" type="ORF">GWO68_11210</name>
</gene>
<proteinExistence type="predicted"/>
<dbReference type="EMBL" id="JAAEAA010000013">
    <property type="protein sequence ID" value="NDK56489.1"/>
    <property type="molecule type" value="Genomic_DNA"/>
</dbReference>
<dbReference type="RefSeq" id="WP_162346547.1">
    <property type="nucleotide sequence ID" value="NZ_JAAEAA010000013.1"/>
</dbReference>